<keyword evidence="5 7" id="KW-1133">Transmembrane helix</keyword>
<dbReference type="GO" id="GO:0005886">
    <property type="term" value="C:plasma membrane"/>
    <property type="evidence" value="ECO:0007669"/>
    <property type="project" value="UniProtKB-SubCell"/>
</dbReference>
<accession>A0A1S2LBY0</accession>
<protein>
    <submittedName>
        <fullName evidence="9">EamA family transporter</fullName>
    </submittedName>
</protein>
<keyword evidence="10" id="KW-1185">Reference proteome</keyword>
<comment type="caution">
    <text evidence="9">The sequence shown here is derived from an EMBL/GenBank/DDBJ whole genome shotgun (WGS) entry which is preliminary data.</text>
</comment>
<feature type="domain" description="EamA" evidence="8">
    <location>
        <begin position="158"/>
        <end position="294"/>
    </location>
</feature>
<evidence type="ECO:0000256" key="3">
    <source>
        <dbReference type="ARBA" id="ARBA00022475"/>
    </source>
</evidence>
<evidence type="ECO:0000313" key="10">
    <source>
        <dbReference type="Proteomes" id="UP000180098"/>
    </source>
</evidence>
<evidence type="ECO:0000256" key="5">
    <source>
        <dbReference type="ARBA" id="ARBA00022989"/>
    </source>
</evidence>
<sequence length="318" mass="35265">MYRGRNGIIKSFLGPFYLSLAAAIWGGLYVISKFTFDTIPPMTLLFIRYAMASVVLWLICFYKGIPLYLKEKRSLLIQVGFVGYFVSIAAQFVGTNLTSAHMGSLITTLSPLFLSLFAIFLLKEKMNKTQVVSMILATIGIFVIIGVPGAGGYGDQGLGIFILIIASITWGYYSVISRKASRYYSPLQITTVGIMLATIFSFPPIFVEINQWHFSDLFSMPIILSVLYVGIISTALALFSWNKGLQLTPAHQAGLFFFLQPVVGSFFGWLFLKEQLTATFFIGSLFIFIGVYLSMNQKAPKVSFKNKEKAAVEGPIAK</sequence>
<dbReference type="Pfam" id="PF00892">
    <property type="entry name" value="EamA"/>
    <property type="match status" value="2"/>
</dbReference>
<keyword evidence="6 7" id="KW-0472">Membrane</keyword>
<evidence type="ECO:0000259" key="8">
    <source>
        <dbReference type="Pfam" id="PF00892"/>
    </source>
</evidence>
<dbReference type="AlphaFoldDB" id="A0A1S2LBY0"/>
<feature type="transmembrane region" description="Helical" evidence="7">
    <location>
        <begin position="218"/>
        <end position="241"/>
    </location>
</feature>
<evidence type="ECO:0000256" key="7">
    <source>
        <dbReference type="SAM" id="Phobius"/>
    </source>
</evidence>
<name>A0A1S2LBY0_9BACI</name>
<evidence type="ECO:0000256" key="1">
    <source>
        <dbReference type="ARBA" id="ARBA00004651"/>
    </source>
</evidence>
<feature type="transmembrane region" description="Helical" evidence="7">
    <location>
        <begin position="131"/>
        <end position="151"/>
    </location>
</feature>
<gene>
    <name evidence="9" type="ORF">BKP35_16135</name>
</gene>
<dbReference type="InterPro" id="IPR037185">
    <property type="entry name" value="EmrE-like"/>
</dbReference>
<comment type="subcellular location">
    <subcellularLocation>
        <location evidence="1">Cell membrane</location>
        <topology evidence="1">Multi-pass membrane protein</topology>
    </subcellularLocation>
</comment>
<proteinExistence type="inferred from homology"/>
<feature type="transmembrane region" description="Helical" evidence="7">
    <location>
        <begin position="100"/>
        <end position="122"/>
    </location>
</feature>
<feature type="transmembrane region" description="Helical" evidence="7">
    <location>
        <begin position="12"/>
        <end position="31"/>
    </location>
</feature>
<evidence type="ECO:0000313" key="9">
    <source>
        <dbReference type="EMBL" id="OIJ10008.1"/>
    </source>
</evidence>
<evidence type="ECO:0000256" key="6">
    <source>
        <dbReference type="ARBA" id="ARBA00023136"/>
    </source>
</evidence>
<feature type="transmembrane region" description="Helical" evidence="7">
    <location>
        <begin position="253"/>
        <end position="272"/>
    </location>
</feature>
<evidence type="ECO:0000256" key="2">
    <source>
        <dbReference type="ARBA" id="ARBA00007362"/>
    </source>
</evidence>
<feature type="transmembrane region" description="Helical" evidence="7">
    <location>
        <begin position="187"/>
        <end position="206"/>
    </location>
</feature>
<feature type="transmembrane region" description="Helical" evidence="7">
    <location>
        <begin position="278"/>
        <end position="295"/>
    </location>
</feature>
<keyword evidence="3" id="KW-1003">Cell membrane</keyword>
<feature type="transmembrane region" description="Helical" evidence="7">
    <location>
        <begin position="43"/>
        <end position="62"/>
    </location>
</feature>
<dbReference type="SUPFAM" id="SSF103481">
    <property type="entry name" value="Multidrug resistance efflux transporter EmrE"/>
    <property type="match status" value="2"/>
</dbReference>
<dbReference type="InterPro" id="IPR000620">
    <property type="entry name" value="EamA_dom"/>
</dbReference>
<dbReference type="InterPro" id="IPR050638">
    <property type="entry name" value="AA-Vitamin_Transporters"/>
</dbReference>
<feature type="transmembrane region" description="Helical" evidence="7">
    <location>
        <begin position="157"/>
        <end position="175"/>
    </location>
</feature>
<keyword evidence="4 7" id="KW-0812">Transmembrane</keyword>
<comment type="similarity">
    <text evidence="2">Belongs to the EamA transporter family.</text>
</comment>
<evidence type="ECO:0000256" key="4">
    <source>
        <dbReference type="ARBA" id="ARBA00022692"/>
    </source>
</evidence>
<feature type="domain" description="EamA" evidence="8">
    <location>
        <begin position="14"/>
        <end position="145"/>
    </location>
</feature>
<organism evidence="9 10">
    <name type="scientific">Anaerobacillus arseniciselenatis</name>
    <dbReference type="NCBI Taxonomy" id="85682"/>
    <lineage>
        <taxon>Bacteria</taxon>
        <taxon>Bacillati</taxon>
        <taxon>Bacillota</taxon>
        <taxon>Bacilli</taxon>
        <taxon>Bacillales</taxon>
        <taxon>Bacillaceae</taxon>
        <taxon>Anaerobacillus</taxon>
    </lineage>
</organism>
<feature type="transmembrane region" description="Helical" evidence="7">
    <location>
        <begin position="74"/>
        <end position="94"/>
    </location>
</feature>
<dbReference type="PANTHER" id="PTHR32322:SF18">
    <property type="entry name" value="S-ADENOSYLMETHIONINE_S-ADENOSYLHOMOCYSTEINE TRANSPORTER"/>
    <property type="match status" value="1"/>
</dbReference>
<dbReference type="PANTHER" id="PTHR32322">
    <property type="entry name" value="INNER MEMBRANE TRANSPORTER"/>
    <property type="match status" value="1"/>
</dbReference>
<dbReference type="Proteomes" id="UP000180098">
    <property type="component" value="Unassembled WGS sequence"/>
</dbReference>
<dbReference type="EMBL" id="MLQQ01000042">
    <property type="protein sequence ID" value="OIJ10008.1"/>
    <property type="molecule type" value="Genomic_DNA"/>
</dbReference>
<reference evidence="9 10" key="1">
    <citation type="submission" date="2016-10" db="EMBL/GenBank/DDBJ databases">
        <title>Draft genome sequences of four alkaliphilic bacteria belonging to the Anaerobacillus genus.</title>
        <authorList>
            <person name="Bassil N.M."/>
            <person name="Lloyd J.R."/>
        </authorList>
    </citation>
    <scope>NUCLEOTIDE SEQUENCE [LARGE SCALE GENOMIC DNA]</scope>
    <source>
        <strain evidence="9 10">DSM 15340</strain>
    </source>
</reference>